<name>A0A1I4IA35_9ACTN</name>
<reference evidence="2" key="1">
    <citation type="submission" date="2016-10" db="EMBL/GenBank/DDBJ databases">
        <authorList>
            <person name="Varghese N."/>
            <person name="Submissions S."/>
        </authorList>
    </citation>
    <scope>NUCLEOTIDE SEQUENCE [LARGE SCALE GENOMIC DNA]</scope>
    <source>
        <strain evidence="2">PL19</strain>
    </source>
</reference>
<dbReference type="PANTHER" id="PTHR34704:SF1">
    <property type="entry name" value="ATPASE"/>
    <property type="match status" value="1"/>
</dbReference>
<dbReference type="Gene3D" id="3.40.50.300">
    <property type="entry name" value="P-loop containing nucleotide triphosphate hydrolases"/>
    <property type="match status" value="1"/>
</dbReference>
<dbReference type="SUPFAM" id="SSF52540">
    <property type="entry name" value="P-loop containing nucleoside triphosphate hydrolases"/>
    <property type="match status" value="1"/>
</dbReference>
<accession>A0A1I4IA35</accession>
<keyword evidence="2" id="KW-1185">Reference proteome</keyword>
<protein>
    <submittedName>
        <fullName evidence="1">Uncharacterized protein</fullName>
    </submittedName>
</protein>
<proteinExistence type="predicted"/>
<dbReference type="SUPFAM" id="SSF46785">
    <property type="entry name" value="Winged helix' DNA-binding domain"/>
    <property type="match status" value="1"/>
</dbReference>
<dbReference type="InterPro" id="IPR036388">
    <property type="entry name" value="WH-like_DNA-bd_sf"/>
</dbReference>
<dbReference type="EMBL" id="FOSG01000020">
    <property type="protein sequence ID" value="SFL51229.1"/>
    <property type="molecule type" value="Genomic_DNA"/>
</dbReference>
<dbReference type="PANTHER" id="PTHR34704">
    <property type="entry name" value="ATPASE"/>
    <property type="match status" value="1"/>
</dbReference>
<dbReference type="AlphaFoldDB" id="A0A1I4IA35"/>
<dbReference type="InterPro" id="IPR027417">
    <property type="entry name" value="P-loop_NTPase"/>
</dbReference>
<dbReference type="Gene3D" id="1.10.10.10">
    <property type="entry name" value="Winged helix-like DNA-binding domain superfamily/Winged helix DNA-binding domain"/>
    <property type="match status" value="1"/>
</dbReference>
<dbReference type="InterPro" id="IPR036390">
    <property type="entry name" value="WH_DNA-bd_sf"/>
</dbReference>
<sequence length="525" mass="56732">MERRSAIDRWERPVSRTDALRYAKPDTVLGRDAEWEALTAFASDPRPGPGLGVVSGRLRQGKTHLLRALTEAAGGFWFGAQEAVRSESLRMLGERIAEFTESAEYTGAPARDRPRDWEAAVDALLGLGEGRPLPVVVDEFPRLVRQSPSLPSVICAALHRRSAAAGADGGARPRLLLCGSDLPVMRRLFSGPSPLHGLADLEMEVRPPDFRQAARMWGLDDPRLAFLVHAVVGGTPAYRYDHVRGDTPGGPDDFDAWVCRTALDPGTPLYREARLLVLEETDHLDRALSHSVLAAVASGHSTAGEIAERVEVPLPDVSRCLELLHESGLLGAEPDALRPNVTRLRIAEPLLAFEYAVVRPRRPSAEREDPAALWRRARPDFGARVAAPHFAQVCRDWAVRYAGPGVFGEEPATAFHGSPAHPPPDAAPAAEVVVRGPAGERPGALLSVGPARWDEVLDVTHLERLRRLIAHLAAHGEDTARTRPACYSGAGFTPALRAAEANGEVLLVGLDRLYGGRQEGAFGGS</sequence>
<evidence type="ECO:0000313" key="1">
    <source>
        <dbReference type="EMBL" id="SFL51229.1"/>
    </source>
</evidence>
<gene>
    <name evidence="1" type="ORF">SAMN05192584_12071</name>
</gene>
<dbReference type="Proteomes" id="UP000198928">
    <property type="component" value="Unassembled WGS sequence"/>
</dbReference>
<evidence type="ECO:0000313" key="2">
    <source>
        <dbReference type="Proteomes" id="UP000198928"/>
    </source>
</evidence>
<organism evidence="1 2">
    <name type="scientific">Streptomyces pini</name>
    <dbReference type="NCBI Taxonomy" id="1520580"/>
    <lineage>
        <taxon>Bacteria</taxon>
        <taxon>Bacillati</taxon>
        <taxon>Actinomycetota</taxon>
        <taxon>Actinomycetes</taxon>
        <taxon>Kitasatosporales</taxon>
        <taxon>Streptomycetaceae</taxon>
        <taxon>Streptomyces</taxon>
    </lineage>
</organism>